<protein>
    <recommendedName>
        <fullName evidence="4">Translation initiation factor IF-2</fullName>
    </recommendedName>
</protein>
<evidence type="ECO:0000313" key="3">
    <source>
        <dbReference type="Proteomes" id="UP001501074"/>
    </source>
</evidence>
<comment type="caution">
    <text evidence="2">The sequence shown here is derived from an EMBL/GenBank/DDBJ whole genome shotgun (WGS) entry which is preliminary data.</text>
</comment>
<dbReference type="Proteomes" id="UP001501074">
    <property type="component" value="Unassembled WGS sequence"/>
</dbReference>
<name>A0ABP6ZWF8_9ACTN</name>
<feature type="region of interest" description="Disordered" evidence="1">
    <location>
        <begin position="1"/>
        <end position="21"/>
    </location>
</feature>
<organism evidence="2 3">
    <name type="scientific">Kineosporia mesophila</name>
    <dbReference type="NCBI Taxonomy" id="566012"/>
    <lineage>
        <taxon>Bacteria</taxon>
        <taxon>Bacillati</taxon>
        <taxon>Actinomycetota</taxon>
        <taxon>Actinomycetes</taxon>
        <taxon>Kineosporiales</taxon>
        <taxon>Kineosporiaceae</taxon>
        <taxon>Kineosporia</taxon>
    </lineage>
</organism>
<dbReference type="EMBL" id="BAAAZO010000006">
    <property type="protein sequence ID" value="GAA3620418.1"/>
    <property type="molecule type" value="Genomic_DNA"/>
</dbReference>
<evidence type="ECO:0008006" key="4">
    <source>
        <dbReference type="Google" id="ProtNLM"/>
    </source>
</evidence>
<evidence type="ECO:0000256" key="1">
    <source>
        <dbReference type="SAM" id="MobiDB-lite"/>
    </source>
</evidence>
<gene>
    <name evidence="2" type="ORF">GCM10022223_41660</name>
</gene>
<evidence type="ECO:0000313" key="2">
    <source>
        <dbReference type="EMBL" id="GAA3620418.1"/>
    </source>
</evidence>
<accession>A0ABP6ZWF8</accession>
<sequence>MQNVTEPGAGSREPGAGSREPRAVLAVARTITSAVRLLDELDVLRGDDRIAVSFWLDERSRFSHGARDLLLQRGVRILTDDEQQKQSFDLILTASENTAIPEDIETPILLLPHGVGFHKHLRDVDGTPRLSGVTLTNRPGLRVAIAHESQRTQLSHVAPELAGKAVLTRDSYFDRLRASQPLRTLYREALHVGPRRLVLISSTWGEQALLTRQPDLPSRLLAALPADEFAVALALHPNLWSAQGDWQIRTRLAEALDAGLLLVPAGQGWPASVVAADLVVGDHGSVTFYSAALGRPILLTGDGGPEMVPETPMHRLISSATRLRGTDLRDQVSDASPVSPAIRDAAFSGDHDVHHWILDALGLPPREQTPHRAWPAAHVDAAAVASFQVHTSSRPDGSLRIERFPAAVGAYLPEVVRASSHLATYDDELDLGRRDSASVMLSRSVREPAQTREWLEEHSRQRFLAAVAEPGNTVLVRLRGQLSRVTGSGDAALVSAALHHLVQHGSPRGPVRVTLGPITVKLEISPQ</sequence>
<reference evidence="3" key="1">
    <citation type="journal article" date="2019" name="Int. J. Syst. Evol. Microbiol.">
        <title>The Global Catalogue of Microorganisms (GCM) 10K type strain sequencing project: providing services to taxonomists for standard genome sequencing and annotation.</title>
        <authorList>
            <consortium name="The Broad Institute Genomics Platform"/>
            <consortium name="The Broad Institute Genome Sequencing Center for Infectious Disease"/>
            <person name="Wu L."/>
            <person name="Ma J."/>
        </authorList>
    </citation>
    <scope>NUCLEOTIDE SEQUENCE [LARGE SCALE GENOMIC DNA]</scope>
    <source>
        <strain evidence="3">JCM 16902</strain>
    </source>
</reference>
<keyword evidence="3" id="KW-1185">Reference proteome</keyword>
<dbReference type="RefSeq" id="WP_345718752.1">
    <property type="nucleotide sequence ID" value="NZ_BAAAZO010000006.1"/>
</dbReference>
<proteinExistence type="predicted"/>